<dbReference type="Pfam" id="PF02130">
    <property type="entry name" value="YbeY"/>
    <property type="match status" value="1"/>
</dbReference>
<evidence type="ECO:0000256" key="7">
    <source>
        <dbReference type="ARBA" id="ARBA00022833"/>
    </source>
</evidence>
<keyword evidence="10" id="KW-1185">Reference proteome</keyword>
<evidence type="ECO:0000313" key="10">
    <source>
        <dbReference type="Proteomes" id="UP001150925"/>
    </source>
</evidence>
<evidence type="ECO:0000256" key="1">
    <source>
        <dbReference type="ARBA" id="ARBA00001947"/>
    </source>
</evidence>
<dbReference type="AlphaFoldDB" id="A0A9W8APN6"/>
<keyword evidence="6" id="KW-0378">Hydrolase</keyword>
<keyword evidence="4" id="KW-0479">Metal-binding</keyword>
<dbReference type="EMBL" id="JANBPY010002666">
    <property type="protein sequence ID" value="KAJ1954128.1"/>
    <property type="molecule type" value="Genomic_DNA"/>
</dbReference>
<dbReference type="GO" id="GO:0004519">
    <property type="term" value="F:endonuclease activity"/>
    <property type="evidence" value="ECO:0007669"/>
    <property type="project" value="UniProtKB-KW"/>
</dbReference>
<evidence type="ECO:0000313" key="9">
    <source>
        <dbReference type="EMBL" id="KAJ1954128.1"/>
    </source>
</evidence>
<accession>A0A9W8APN6</accession>
<comment type="caution">
    <text evidence="9">The sequence shown here is derived from an EMBL/GenBank/DDBJ whole genome shotgun (WGS) entry which is preliminary data.</text>
</comment>
<dbReference type="GO" id="GO:0006364">
    <property type="term" value="P:rRNA processing"/>
    <property type="evidence" value="ECO:0007669"/>
    <property type="project" value="InterPro"/>
</dbReference>
<name>A0A9W8APN6_9FUNG</name>
<evidence type="ECO:0000256" key="6">
    <source>
        <dbReference type="ARBA" id="ARBA00022801"/>
    </source>
</evidence>
<reference evidence="9" key="1">
    <citation type="submission" date="2022-07" db="EMBL/GenBank/DDBJ databases">
        <title>Phylogenomic reconstructions and comparative analyses of Kickxellomycotina fungi.</title>
        <authorList>
            <person name="Reynolds N.K."/>
            <person name="Stajich J.E."/>
            <person name="Barry K."/>
            <person name="Grigoriev I.V."/>
            <person name="Crous P."/>
            <person name="Smith M.E."/>
        </authorList>
    </citation>
    <scope>NUCLEOTIDE SEQUENCE</scope>
    <source>
        <strain evidence="9">RSA 1196</strain>
    </source>
</reference>
<dbReference type="GO" id="GO:0004222">
    <property type="term" value="F:metalloendopeptidase activity"/>
    <property type="evidence" value="ECO:0007669"/>
    <property type="project" value="InterPro"/>
</dbReference>
<dbReference type="SUPFAM" id="SSF55486">
    <property type="entry name" value="Metalloproteases ('zincins'), catalytic domain"/>
    <property type="match status" value="1"/>
</dbReference>
<evidence type="ECO:0000256" key="2">
    <source>
        <dbReference type="ARBA" id="ARBA00010875"/>
    </source>
</evidence>
<evidence type="ECO:0000256" key="4">
    <source>
        <dbReference type="ARBA" id="ARBA00022723"/>
    </source>
</evidence>
<proteinExistence type="inferred from homology"/>
<gene>
    <name evidence="9" type="ORF">IWQ62_005833</name>
</gene>
<keyword evidence="5" id="KW-0255">Endonuclease</keyword>
<dbReference type="GO" id="GO:0046872">
    <property type="term" value="F:metal ion binding"/>
    <property type="evidence" value="ECO:0007669"/>
    <property type="project" value="UniProtKB-KW"/>
</dbReference>
<dbReference type="Gene3D" id="3.40.390.30">
    <property type="entry name" value="Metalloproteases ('zincins'), catalytic domain"/>
    <property type="match status" value="1"/>
</dbReference>
<evidence type="ECO:0000256" key="8">
    <source>
        <dbReference type="SAM" id="MobiDB-lite"/>
    </source>
</evidence>
<evidence type="ECO:0000256" key="5">
    <source>
        <dbReference type="ARBA" id="ARBA00022759"/>
    </source>
</evidence>
<evidence type="ECO:0000256" key="3">
    <source>
        <dbReference type="ARBA" id="ARBA00022722"/>
    </source>
</evidence>
<sequence length="227" mass="25523">MIRIINNQRYAKISAREQRRTLERVLALAGYPKWDLGVLFTGNTKIRGLNRQYRNKDKPTDILSFPFYTVATPSQLPTPRDDEERYLGDIRYRISNKQWPICLVVSVVARSDTSSHCVIYSRPILQRNDSFFQYVKELYLGVIILFVSPLNEDGNIYLPPPIVNSDNRRTYNDEGNLRASFNENAPIPAKAPAPTNLQGRQSPGKGGGGDPERSSGLAVGELPGTVI</sequence>
<comment type="cofactor">
    <cofactor evidence="1">
        <name>Zn(2+)</name>
        <dbReference type="ChEBI" id="CHEBI:29105"/>
    </cofactor>
</comment>
<dbReference type="Proteomes" id="UP001150925">
    <property type="component" value="Unassembled WGS sequence"/>
</dbReference>
<feature type="region of interest" description="Disordered" evidence="8">
    <location>
        <begin position="183"/>
        <end position="227"/>
    </location>
</feature>
<dbReference type="OrthoDB" id="5557984at2759"/>
<dbReference type="NCBIfam" id="TIGR00043">
    <property type="entry name" value="rRNA maturation RNase YbeY"/>
    <property type="match status" value="1"/>
</dbReference>
<dbReference type="InterPro" id="IPR023091">
    <property type="entry name" value="MetalPrtase_cat_dom_sf_prd"/>
</dbReference>
<protein>
    <submittedName>
        <fullName evidence="9">Uncharacterized protein</fullName>
    </submittedName>
</protein>
<comment type="similarity">
    <text evidence="2">Belongs to the endoribonuclease YbeY family.</text>
</comment>
<dbReference type="InterPro" id="IPR002036">
    <property type="entry name" value="YbeY"/>
</dbReference>
<keyword evidence="3" id="KW-0540">Nuclease</keyword>
<organism evidence="9 10">
    <name type="scientific">Dispira parvispora</name>
    <dbReference type="NCBI Taxonomy" id="1520584"/>
    <lineage>
        <taxon>Eukaryota</taxon>
        <taxon>Fungi</taxon>
        <taxon>Fungi incertae sedis</taxon>
        <taxon>Zoopagomycota</taxon>
        <taxon>Kickxellomycotina</taxon>
        <taxon>Dimargaritomycetes</taxon>
        <taxon>Dimargaritales</taxon>
        <taxon>Dimargaritaceae</taxon>
        <taxon>Dispira</taxon>
    </lineage>
</organism>
<keyword evidence="7" id="KW-0862">Zinc</keyword>